<dbReference type="Pfam" id="PF03473">
    <property type="entry name" value="MOSC"/>
    <property type="match status" value="1"/>
</dbReference>
<protein>
    <submittedName>
        <fullName evidence="2">MOSC domain-containing protein</fullName>
    </submittedName>
</protein>
<sequence>MSLVGHVTQLFRYPIKSVGGEALTQVQVDARGLTGDRWWAVEDEDGKFGSGKSTRRFRRMDGLLEFRAALADGEAEPALTLPSGETHPATSPQATAALRESTGRIVKVTPEREISHFDEGAIHLLTTSALAWLGEAHRAPVPAEHFRPNILLDTGSAPEHLEESWLGQHLAIGDDLIITVVAPMPRCVMVNLAQPGIPADDSVLKSISTLHPDVCFGVLAHVARPGHLRLGDSARIL</sequence>
<dbReference type="InterPro" id="IPR011037">
    <property type="entry name" value="Pyrv_Knase-like_insert_dom_sf"/>
</dbReference>
<dbReference type="InterPro" id="IPR005303">
    <property type="entry name" value="MOCOS_middle"/>
</dbReference>
<dbReference type="Gene3D" id="2.40.33.20">
    <property type="entry name" value="PK beta-barrel domain-like"/>
    <property type="match status" value="1"/>
</dbReference>
<accession>A0A7C9ID58</accession>
<feature type="domain" description="MOSC" evidence="1">
    <location>
        <begin position="87"/>
        <end position="237"/>
    </location>
</feature>
<dbReference type="Proteomes" id="UP000483286">
    <property type="component" value="Unassembled WGS sequence"/>
</dbReference>
<name>A0A7C9ID58_9DEIO</name>
<dbReference type="SUPFAM" id="SSF50800">
    <property type="entry name" value="PK beta-barrel domain-like"/>
    <property type="match status" value="1"/>
</dbReference>
<reference evidence="2 3" key="1">
    <citation type="submission" date="2019-12" db="EMBL/GenBank/DDBJ databases">
        <title>Deinococcus sp. HMF7620 Genome sequencing and assembly.</title>
        <authorList>
            <person name="Kang H."/>
            <person name="Kim H."/>
            <person name="Joh K."/>
        </authorList>
    </citation>
    <scope>NUCLEOTIDE SEQUENCE [LARGE SCALE GENOMIC DNA]</scope>
    <source>
        <strain evidence="2 3">HMF7620</strain>
    </source>
</reference>
<dbReference type="PROSITE" id="PS51340">
    <property type="entry name" value="MOSC"/>
    <property type="match status" value="1"/>
</dbReference>
<gene>
    <name evidence="2" type="ORF">GO986_15760</name>
</gene>
<proteinExistence type="predicted"/>
<evidence type="ECO:0000313" key="2">
    <source>
        <dbReference type="EMBL" id="MVN88206.1"/>
    </source>
</evidence>
<evidence type="ECO:0000259" key="1">
    <source>
        <dbReference type="PROSITE" id="PS51340"/>
    </source>
</evidence>
<dbReference type="InterPro" id="IPR005302">
    <property type="entry name" value="MoCF_Sase_C"/>
</dbReference>
<dbReference type="Pfam" id="PF03476">
    <property type="entry name" value="MOSC_N"/>
    <property type="match status" value="1"/>
</dbReference>
<organism evidence="2 3">
    <name type="scientific">Deinococcus arboris</name>
    <dbReference type="NCBI Taxonomy" id="2682977"/>
    <lineage>
        <taxon>Bacteria</taxon>
        <taxon>Thermotogati</taxon>
        <taxon>Deinococcota</taxon>
        <taxon>Deinococci</taxon>
        <taxon>Deinococcales</taxon>
        <taxon>Deinococcaceae</taxon>
        <taxon>Deinococcus</taxon>
    </lineage>
</organism>
<keyword evidence="3" id="KW-1185">Reference proteome</keyword>
<comment type="caution">
    <text evidence="2">The sequence shown here is derived from an EMBL/GenBank/DDBJ whole genome shotgun (WGS) entry which is preliminary data.</text>
</comment>
<dbReference type="GO" id="GO:0030151">
    <property type="term" value="F:molybdenum ion binding"/>
    <property type="evidence" value="ECO:0007669"/>
    <property type="project" value="InterPro"/>
</dbReference>
<dbReference type="EMBL" id="WQLB01000024">
    <property type="protein sequence ID" value="MVN88206.1"/>
    <property type="molecule type" value="Genomic_DNA"/>
</dbReference>
<evidence type="ECO:0000313" key="3">
    <source>
        <dbReference type="Proteomes" id="UP000483286"/>
    </source>
</evidence>
<dbReference type="GO" id="GO:0003824">
    <property type="term" value="F:catalytic activity"/>
    <property type="evidence" value="ECO:0007669"/>
    <property type="project" value="InterPro"/>
</dbReference>
<dbReference type="AlphaFoldDB" id="A0A7C9ID58"/>
<dbReference type="GO" id="GO:0030170">
    <property type="term" value="F:pyridoxal phosphate binding"/>
    <property type="evidence" value="ECO:0007669"/>
    <property type="project" value="InterPro"/>
</dbReference>